<evidence type="ECO:0000313" key="3">
    <source>
        <dbReference type="Proteomes" id="UP000283589"/>
    </source>
</evidence>
<dbReference type="Proteomes" id="UP000283589">
    <property type="component" value="Unassembled WGS sequence"/>
</dbReference>
<organism evidence="2 3">
    <name type="scientific">Butyricimonas virosa</name>
    <dbReference type="NCBI Taxonomy" id="544645"/>
    <lineage>
        <taxon>Bacteria</taxon>
        <taxon>Pseudomonadati</taxon>
        <taxon>Bacteroidota</taxon>
        <taxon>Bacteroidia</taxon>
        <taxon>Bacteroidales</taxon>
        <taxon>Odoribacteraceae</taxon>
        <taxon>Butyricimonas</taxon>
    </lineage>
</organism>
<dbReference type="InterPro" id="IPR016181">
    <property type="entry name" value="Acyl_CoA_acyltransferase"/>
</dbReference>
<sequence length="185" mass="21555">MKFVFRKATKKDIPALGRMMREVWEAMEQKEWFAQYDAEKYITDLFNTRKGDVWQATDPITRQVAGIFIATYPGRGNENLGYDIGLPDPELSLVAHMDTIIVHPLYRGQGLQQKLTALAEQDLRSRGFRYFMCTIHPDNKYSKDNMEKQNYKVVKEALKYGGLPRLILLKKFALPWSPEKQENHP</sequence>
<name>A0A412X1Z5_9BACT</name>
<dbReference type="Pfam" id="PF00583">
    <property type="entry name" value="Acetyltransf_1"/>
    <property type="match status" value="1"/>
</dbReference>
<dbReference type="AlphaFoldDB" id="A0A412X1Z5"/>
<dbReference type="SUPFAM" id="SSF55729">
    <property type="entry name" value="Acyl-CoA N-acyltransferases (Nat)"/>
    <property type="match status" value="1"/>
</dbReference>
<dbReference type="RefSeq" id="WP_118259787.1">
    <property type="nucleotide sequence ID" value="NZ_CALBWO010000030.1"/>
</dbReference>
<comment type="caution">
    <text evidence="2">The sequence shown here is derived from an EMBL/GenBank/DDBJ whole genome shotgun (WGS) entry which is preliminary data.</text>
</comment>
<dbReference type="EMBL" id="QRZA01000007">
    <property type="protein sequence ID" value="RGV34599.1"/>
    <property type="molecule type" value="Genomic_DNA"/>
</dbReference>
<protein>
    <submittedName>
        <fullName evidence="2">N-acetyltransferase</fullName>
    </submittedName>
</protein>
<gene>
    <name evidence="2" type="ORF">DWW18_07920</name>
</gene>
<dbReference type="PROSITE" id="PS51186">
    <property type="entry name" value="GNAT"/>
    <property type="match status" value="1"/>
</dbReference>
<proteinExistence type="predicted"/>
<accession>A0A412X1Z5</accession>
<reference evidence="2 3" key="1">
    <citation type="submission" date="2018-08" db="EMBL/GenBank/DDBJ databases">
        <title>A genome reference for cultivated species of the human gut microbiota.</title>
        <authorList>
            <person name="Zou Y."/>
            <person name="Xue W."/>
            <person name="Luo G."/>
        </authorList>
    </citation>
    <scope>NUCLEOTIDE SEQUENCE [LARGE SCALE GENOMIC DNA]</scope>
    <source>
        <strain evidence="2 3">AF14-49</strain>
    </source>
</reference>
<keyword evidence="2" id="KW-0808">Transferase</keyword>
<evidence type="ECO:0000313" key="2">
    <source>
        <dbReference type="EMBL" id="RGV34599.1"/>
    </source>
</evidence>
<evidence type="ECO:0000259" key="1">
    <source>
        <dbReference type="PROSITE" id="PS51186"/>
    </source>
</evidence>
<dbReference type="GO" id="GO:0016747">
    <property type="term" value="F:acyltransferase activity, transferring groups other than amino-acyl groups"/>
    <property type="evidence" value="ECO:0007669"/>
    <property type="project" value="InterPro"/>
</dbReference>
<dbReference type="InterPro" id="IPR000182">
    <property type="entry name" value="GNAT_dom"/>
</dbReference>
<dbReference type="CDD" id="cd04301">
    <property type="entry name" value="NAT_SF"/>
    <property type="match status" value="1"/>
</dbReference>
<feature type="domain" description="N-acetyltransferase" evidence="1">
    <location>
        <begin position="3"/>
        <end position="173"/>
    </location>
</feature>
<dbReference type="Gene3D" id="3.40.630.30">
    <property type="match status" value="1"/>
</dbReference>